<dbReference type="Proteomes" id="UP000286501">
    <property type="component" value="Unassembled WGS sequence"/>
</dbReference>
<dbReference type="Pfam" id="PF14907">
    <property type="entry name" value="NTP_transf_5"/>
    <property type="match status" value="1"/>
</dbReference>
<accession>A0A414UFX1</accession>
<reference evidence="1 2" key="1">
    <citation type="submission" date="2018-08" db="EMBL/GenBank/DDBJ databases">
        <title>A genome reference for cultivated species of the human gut microbiota.</title>
        <authorList>
            <person name="Zou Y."/>
            <person name="Xue W."/>
            <person name="Luo G."/>
        </authorList>
    </citation>
    <scope>NUCLEOTIDE SEQUENCE [LARGE SCALE GENOMIC DNA]</scope>
    <source>
        <strain evidence="1 2">AM22-1</strain>
    </source>
</reference>
<evidence type="ECO:0008006" key="3">
    <source>
        <dbReference type="Google" id="ProtNLM"/>
    </source>
</evidence>
<protein>
    <recommendedName>
        <fullName evidence="3">Nucleotidyltransferase family protein</fullName>
    </recommendedName>
</protein>
<name>A0A414UFX1_9BACT</name>
<dbReference type="AlphaFoldDB" id="A0A414UFX1"/>
<proteinExistence type="predicted"/>
<dbReference type="InterPro" id="IPR039498">
    <property type="entry name" value="NTP_transf_5"/>
</dbReference>
<evidence type="ECO:0000313" key="2">
    <source>
        <dbReference type="Proteomes" id="UP000286501"/>
    </source>
</evidence>
<organism evidence="1 2">
    <name type="scientific">Segatella copri</name>
    <dbReference type="NCBI Taxonomy" id="165179"/>
    <lineage>
        <taxon>Bacteria</taxon>
        <taxon>Pseudomonadati</taxon>
        <taxon>Bacteroidota</taxon>
        <taxon>Bacteroidia</taxon>
        <taxon>Bacteroidales</taxon>
        <taxon>Prevotellaceae</taxon>
        <taxon>Segatella</taxon>
    </lineage>
</organism>
<evidence type="ECO:0000313" key="1">
    <source>
        <dbReference type="EMBL" id="RHG62196.1"/>
    </source>
</evidence>
<sequence length="383" mass="44713">MILQDFYTILQSAIGKTVQLSHTLSEKEWNEIFGLAKKQALVGIMFEGIERLPQEQWPPRNVVLQWAMMVESIKRRNRQTTDVCLRLTEALNKDGFETCILKGQANHVYYDGLNSEHSLGQLRICGDVDAWIWPKEKTRHPVKSIIDYCQSKKILLSLCHLHAEVKPVNGVPVEIHFRPSFLNAPWSNLCFQKLFKSAVFENKEIDECGTIKKLRVDYDLIFQMNHIYRHLLDEGVGMRQILDFYVLLKAYQNERQGPSEMMNVDVLMKHISDCGMKRFASALMFVLQEIFGLDDEELLCPVSEKHGVFLMEEMMAAGNFGHYDERMKTLAVKKGKLSYQLQKAQHRFKRNLRFLTSYPGEVICEPLARIYHFIWRKLALYRF</sequence>
<dbReference type="RefSeq" id="WP_118201697.1">
    <property type="nucleotide sequence ID" value="NZ_QRIE01000092.1"/>
</dbReference>
<comment type="caution">
    <text evidence="1">The sequence shown here is derived from an EMBL/GenBank/DDBJ whole genome shotgun (WGS) entry which is preliminary data.</text>
</comment>
<gene>
    <name evidence="1" type="ORF">DW250_14460</name>
</gene>
<dbReference type="EMBL" id="QRIN01000090">
    <property type="protein sequence ID" value="RHG62196.1"/>
    <property type="molecule type" value="Genomic_DNA"/>
</dbReference>